<dbReference type="GO" id="GO:0016042">
    <property type="term" value="P:lipid catabolic process"/>
    <property type="evidence" value="ECO:0007669"/>
    <property type="project" value="UniProtKB-UniRule"/>
</dbReference>
<evidence type="ECO:0000313" key="6">
    <source>
        <dbReference type="EMBL" id="OUD04063.1"/>
    </source>
</evidence>
<keyword evidence="2" id="KW-0378">Hydrolase</keyword>
<name>A0A243S8N8_9ACTN</name>
<gene>
    <name evidence="6" type="ORF">CA983_06150</name>
</gene>
<dbReference type="Pfam" id="PF01734">
    <property type="entry name" value="Patatin"/>
    <property type="match status" value="1"/>
</dbReference>
<dbReference type="SUPFAM" id="SSF52151">
    <property type="entry name" value="FabD/lysophospholipase-like"/>
    <property type="match status" value="1"/>
</dbReference>
<organism evidence="6 7">
    <name type="scientific">Streptomyces swartbergensis</name>
    <dbReference type="NCBI Taxonomy" id="487165"/>
    <lineage>
        <taxon>Bacteria</taxon>
        <taxon>Bacillati</taxon>
        <taxon>Actinomycetota</taxon>
        <taxon>Actinomycetes</taxon>
        <taxon>Kitasatosporales</taxon>
        <taxon>Streptomycetaceae</taxon>
        <taxon>Streptomyces</taxon>
    </lineage>
</organism>
<keyword evidence="4" id="KW-1133">Transmembrane helix</keyword>
<dbReference type="Gene3D" id="3.40.1090.10">
    <property type="entry name" value="Cytosolic phospholipase A2 catalytic domain"/>
    <property type="match status" value="2"/>
</dbReference>
<feature type="transmembrane region" description="Helical" evidence="4">
    <location>
        <begin position="796"/>
        <end position="823"/>
    </location>
</feature>
<accession>A0A243S8N8</accession>
<feature type="short sequence motif" description="GXSXG" evidence="2">
    <location>
        <begin position="118"/>
        <end position="122"/>
    </location>
</feature>
<feature type="region of interest" description="Disordered" evidence="3">
    <location>
        <begin position="1"/>
        <end position="47"/>
    </location>
</feature>
<keyword evidence="4" id="KW-0472">Membrane</keyword>
<evidence type="ECO:0000313" key="7">
    <source>
        <dbReference type="Proteomes" id="UP000195105"/>
    </source>
</evidence>
<dbReference type="InterPro" id="IPR024282">
    <property type="entry name" value="DUF3376"/>
</dbReference>
<keyword evidence="1 2" id="KW-0443">Lipid metabolism</keyword>
<dbReference type="AlphaFoldDB" id="A0A243S8N8"/>
<reference evidence="6 7" key="1">
    <citation type="submission" date="2017-05" db="EMBL/GenBank/DDBJ databases">
        <title>Biotechnological potential of actinobacteria isolated from South African environments.</title>
        <authorList>
            <person name="Le Roes-Hill M."/>
            <person name="Prins A."/>
            <person name="Durrell K.A."/>
        </authorList>
    </citation>
    <scope>NUCLEOTIDE SEQUENCE [LARGE SCALE GENOMIC DNA]</scope>
    <source>
        <strain evidence="6 7">HMC13</strain>
    </source>
</reference>
<dbReference type="RefSeq" id="WP_086599865.1">
    <property type="nucleotide sequence ID" value="NZ_NGFN01000022.1"/>
</dbReference>
<feature type="active site" description="Nucleophile" evidence="2">
    <location>
        <position position="120"/>
    </location>
</feature>
<comment type="caution">
    <text evidence="6">The sequence shown here is derived from an EMBL/GenBank/DDBJ whole genome shotgun (WGS) entry which is preliminary data.</text>
</comment>
<feature type="transmembrane region" description="Helical" evidence="4">
    <location>
        <begin position="755"/>
        <end position="776"/>
    </location>
</feature>
<evidence type="ECO:0000256" key="4">
    <source>
        <dbReference type="SAM" id="Phobius"/>
    </source>
</evidence>
<evidence type="ECO:0000256" key="2">
    <source>
        <dbReference type="PROSITE-ProRule" id="PRU01161"/>
    </source>
</evidence>
<evidence type="ECO:0000256" key="3">
    <source>
        <dbReference type="SAM" id="MobiDB-lite"/>
    </source>
</evidence>
<evidence type="ECO:0000259" key="5">
    <source>
        <dbReference type="PROSITE" id="PS51635"/>
    </source>
</evidence>
<keyword evidence="4" id="KW-0812">Transmembrane</keyword>
<keyword evidence="7" id="KW-1185">Reference proteome</keyword>
<comment type="caution">
    <text evidence="2">Lacks conserved residue(s) required for the propagation of feature annotation.</text>
</comment>
<dbReference type="PROSITE" id="PS51635">
    <property type="entry name" value="PNPLA"/>
    <property type="match status" value="1"/>
</dbReference>
<dbReference type="EMBL" id="NGFN01000022">
    <property type="protein sequence ID" value="OUD04063.1"/>
    <property type="molecule type" value="Genomic_DNA"/>
</dbReference>
<keyword evidence="2" id="KW-0442">Lipid degradation</keyword>
<feature type="active site" description="Proton acceptor" evidence="2">
    <location>
        <position position="302"/>
    </location>
</feature>
<dbReference type="Pfam" id="PF11856">
    <property type="entry name" value="DUF3376"/>
    <property type="match status" value="1"/>
</dbReference>
<dbReference type="InterPro" id="IPR002641">
    <property type="entry name" value="PNPLA_dom"/>
</dbReference>
<dbReference type="InterPro" id="IPR016035">
    <property type="entry name" value="Acyl_Trfase/lysoPLipase"/>
</dbReference>
<evidence type="ECO:0000256" key="1">
    <source>
        <dbReference type="ARBA" id="ARBA00023098"/>
    </source>
</evidence>
<feature type="domain" description="PNPLA" evidence="5">
    <location>
        <begin position="55"/>
        <end position="315"/>
    </location>
</feature>
<sequence length="826" mass="93172">MPEQKRTAFPASLRRAHAKLRRHDPSSPPGTDASASACARDEPSSLPKSEHRIALVMNGGVSLAVWMGGVTHELDLLRRASRGDHPDTVPEEEREVFRLWQEVAKKARVEVKIDIISGTSAGGLNGLLMATGIARGSQFLPLRELWRTVASLDELSRKGPSRKALLDGDWFKQQVRGVLSDMLRGAESERVTLFVTATALDGRHRAYEDSAGSDFSARDHRRMYRFRNEPETFRYRDEGTGWELKPWAIRDFTDAHTEVLVTAARATASYPVAFQPVSEHPLLDYRVHPDKELDAPASCVMDGGVLNNAPFAPVLDEITKRRGGPAERVVMFVVPSGGVLADEAVKNRRCDEISMKTAAWSALNYPQEIDFRSGIEDVQFRLEISGPRSRDELLERLLNRGSEEECGMRVAAQALYAEYRRSRVLAVRKRLALSNARVTSLKTADEPPEALLRQILAQKNLVWLPPATERSLIEPGLEKWRWGLTPAERLLQNLLFLLHLLLRRARETDDRENVRLVSDAIRAVNDSLLKVLAINKVVRKQTQWDECPPGPCEEAIKVNDVFTNLSIPSTVGSLVHAAALCFLQTAHGSARLRHWRRPEDVVAAMLWVEVLTQSFAPPARAMEKLAPEFRFLRLGPDHMGPLFKEDWSVDLGAKKLYGLRCYHFAAFLSKEWRGHDFAWGRLDAAHHLLAFLLSGQLDGEDTERRLHKAILRAEDLPGEGEDPTERMRARLKQLREMTDDDVLVQDLPAKSRRNLLRPLGGLRILIQPFVWGYLVYVRWRCRRRLGWWANLRTALLITFVVAAVAVFVLAAITGAVSLVQWLVDHL</sequence>
<proteinExistence type="predicted"/>
<protein>
    <recommendedName>
        <fullName evidence="5">PNPLA domain-containing protein</fullName>
    </recommendedName>
</protein>
<feature type="short sequence motif" description="DGA/G" evidence="2">
    <location>
        <begin position="302"/>
        <end position="304"/>
    </location>
</feature>
<dbReference type="Proteomes" id="UP000195105">
    <property type="component" value="Unassembled WGS sequence"/>
</dbReference>
<dbReference type="GO" id="GO:0016787">
    <property type="term" value="F:hydrolase activity"/>
    <property type="evidence" value="ECO:0007669"/>
    <property type="project" value="UniProtKB-UniRule"/>
</dbReference>